<dbReference type="GO" id="GO:0046872">
    <property type="term" value="F:metal ion binding"/>
    <property type="evidence" value="ECO:0007669"/>
    <property type="project" value="UniProtKB-KW"/>
</dbReference>
<dbReference type="InterPro" id="IPR010203">
    <property type="entry name" value="RraA"/>
</dbReference>
<evidence type="ECO:0000313" key="11">
    <source>
        <dbReference type="EMBL" id="TCP25085.1"/>
    </source>
</evidence>
<dbReference type="InterPro" id="IPR036704">
    <property type="entry name" value="RraA/RraA-like_sf"/>
</dbReference>
<dbReference type="NCBIfam" id="TIGR01935">
    <property type="entry name" value="NOT-MenG"/>
    <property type="match status" value="1"/>
</dbReference>
<evidence type="ECO:0000256" key="1">
    <source>
        <dbReference type="ARBA" id="ARBA00001342"/>
    </source>
</evidence>
<dbReference type="EC" id="4.1.3.17" evidence="10"/>
<dbReference type="CDD" id="cd16841">
    <property type="entry name" value="RraA_family"/>
    <property type="match status" value="1"/>
</dbReference>
<dbReference type="AlphaFoldDB" id="A0A4R2NUN7"/>
<evidence type="ECO:0000256" key="5">
    <source>
        <dbReference type="ARBA" id="ARBA00022723"/>
    </source>
</evidence>
<comment type="subunit">
    <text evidence="4 10">Homotrimer.</text>
</comment>
<evidence type="ECO:0000256" key="10">
    <source>
        <dbReference type="RuleBase" id="RU004338"/>
    </source>
</evidence>
<name>A0A4R2NUN7_9FLAO</name>
<dbReference type="GO" id="GO:0051252">
    <property type="term" value="P:regulation of RNA metabolic process"/>
    <property type="evidence" value="ECO:0007669"/>
    <property type="project" value="InterPro"/>
</dbReference>
<keyword evidence="12" id="KW-1185">Reference proteome</keyword>
<dbReference type="GO" id="GO:0047443">
    <property type="term" value="F:4-hydroxy-4-methyl-2-oxoglutarate aldolase activity"/>
    <property type="evidence" value="ECO:0007669"/>
    <property type="project" value="UniProtKB-EC"/>
</dbReference>
<dbReference type="OrthoDB" id="9784786at2"/>
<protein>
    <recommendedName>
        <fullName evidence="10">4-hydroxy-4-methyl-2-oxoglutarate aldolase</fullName>
        <shortName evidence="10">HMG aldolase</shortName>
        <ecNumber evidence="10">4.1.1.112</ecNumber>
        <ecNumber evidence="10">4.1.3.17</ecNumber>
    </recommendedName>
    <alternativeName>
        <fullName evidence="10">Oxaloacetate decarboxylase</fullName>
    </alternativeName>
</protein>
<evidence type="ECO:0000256" key="3">
    <source>
        <dbReference type="ARBA" id="ARBA00008621"/>
    </source>
</evidence>
<dbReference type="PANTHER" id="PTHR33254">
    <property type="entry name" value="4-HYDROXY-4-METHYL-2-OXOGLUTARATE ALDOLASE 3-RELATED"/>
    <property type="match status" value="1"/>
</dbReference>
<dbReference type="GO" id="GO:0008948">
    <property type="term" value="F:oxaloacetate decarboxylase activity"/>
    <property type="evidence" value="ECO:0007669"/>
    <property type="project" value="UniProtKB-EC"/>
</dbReference>
<organism evidence="11 12">
    <name type="scientific">Tenacibaculum skagerrakense</name>
    <dbReference type="NCBI Taxonomy" id="186571"/>
    <lineage>
        <taxon>Bacteria</taxon>
        <taxon>Pseudomonadati</taxon>
        <taxon>Bacteroidota</taxon>
        <taxon>Flavobacteriia</taxon>
        <taxon>Flavobacteriales</taxon>
        <taxon>Flavobacteriaceae</taxon>
        <taxon>Tenacibaculum</taxon>
    </lineage>
</organism>
<proteinExistence type="inferred from homology"/>
<evidence type="ECO:0000256" key="2">
    <source>
        <dbReference type="ARBA" id="ARBA00001968"/>
    </source>
</evidence>
<comment type="catalytic activity">
    <reaction evidence="1 10">
        <text>4-hydroxy-4-methyl-2-oxoglutarate = 2 pyruvate</text>
        <dbReference type="Rhea" id="RHEA:22748"/>
        <dbReference type="ChEBI" id="CHEBI:15361"/>
        <dbReference type="ChEBI" id="CHEBI:58276"/>
        <dbReference type="EC" id="4.1.3.17"/>
    </reaction>
</comment>
<dbReference type="EMBL" id="SLXM01000004">
    <property type="protein sequence ID" value="TCP25085.1"/>
    <property type="molecule type" value="Genomic_DNA"/>
</dbReference>
<dbReference type="Proteomes" id="UP000294564">
    <property type="component" value="Unassembled WGS sequence"/>
</dbReference>
<comment type="cofactor">
    <cofactor evidence="2 10">
        <name>a divalent metal cation</name>
        <dbReference type="ChEBI" id="CHEBI:60240"/>
    </cofactor>
</comment>
<evidence type="ECO:0000313" key="12">
    <source>
        <dbReference type="Proteomes" id="UP000294564"/>
    </source>
</evidence>
<reference evidence="11 12" key="1">
    <citation type="submission" date="2019-03" db="EMBL/GenBank/DDBJ databases">
        <title>Genomic Encyclopedia of Type Strains, Phase IV (KMG-IV): sequencing the most valuable type-strain genomes for metagenomic binning, comparative biology and taxonomic classification.</title>
        <authorList>
            <person name="Goeker M."/>
        </authorList>
    </citation>
    <scope>NUCLEOTIDE SEQUENCE [LARGE SCALE GENOMIC DNA]</scope>
    <source>
        <strain evidence="11 12">DSM 14836</strain>
    </source>
</reference>
<evidence type="ECO:0000256" key="9">
    <source>
        <dbReference type="PIRSR" id="PIRSR605493-1"/>
    </source>
</evidence>
<keyword evidence="5 9" id="KW-0479">Metal-binding</keyword>
<evidence type="ECO:0000256" key="6">
    <source>
        <dbReference type="ARBA" id="ARBA00023239"/>
    </source>
</evidence>
<comment type="caution">
    <text evidence="11">The sequence shown here is derived from an EMBL/GenBank/DDBJ whole genome shotgun (WGS) entry which is preliminary data.</text>
</comment>
<comment type="cofactor">
    <cofactor evidence="9">
        <name>Mg(2+)</name>
        <dbReference type="ChEBI" id="CHEBI:18420"/>
    </cofactor>
</comment>
<dbReference type="NCBIfam" id="NF006875">
    <property type="entry name" value="PRK09372.1"/>
    <property type="match status" value="1"/>
</dbReference>
<keyword evidence="9" id="KW-0460">Magnesium</keyword>
<feature type="binding site" evidence="9">
    <location>
        <position position="99"/>
    </location>
    <ligand>
        <name>Mg(2+)</name>
        <dbReference type="ChEBI" id="CHEBI:18420"/>
    </ligand>
</feature>
<evidence type="ECO:0000256" key="7">
    <source>
        <dbReference type="ARBA" id="ARBA00025046"/>
    </source>
</evidence>
<dbReference type="Gene3D" id="3.50.30.40">
    <property type="entry name" value="Ribonuclease E inhibitor RraA/RraA-like"/>
    <property type="match status" value="1"/>
</dbReference>
<dbReference type="GO" id="GO:0008428">
    <property type="term" value="F:ribonuclease inhibitor activity"/>
    <property type="evidence" value="ECO:0007669"/>
    <property type="project" value="InterPro"/>
</dbReference>
<dbReference type="Pfam" id="PF03737">
    <property type="entry name" value="RraA-like"/>
    <property type="match status" value="1"/>
</dbReference>
<gene>
    <name evidence="11" type="ORF">EV195_104116</name>
</gene>
<accession>A0A4R2NUN7</accession>
<keyword evidence="6 10" id="KW-0456">Lyase</keyword>
<dbReference type="SUPFAM" id="SSF89562">
    <property type="entry name" value="RraA-like"/>
    <property type="match status" value="1"/>
</dbReference>
<feature type="binding site" evidence="9">
    <location>
        <position position="98"/>
    </location>
    <ligand>
        <name>substrate</name>
    </ligand>
</feature>
<comment type="function">
    <text evidence="7 10">Catalyzes the aldol cleavage of 4-hydroxy-4-methyl-2-oxoglutarate (HMG) into 2 molecules of pyruvate. Also contains a secondary oxaloacetate (OAA) decarboxylase activity due to the common pyruvate enolate transition state formed following C-C bond cleavage in the retro-aldol and decarboxylation reactions.</text>
</comment>
<comment type="catalytic activity">
    <reaction evidence="8 10">
        <text>oxaloacetate + H(+) = pyruvate + CO2</text>
        <dbReference type="Rhea" id="RHEA:15641"/>
        <dbReference type="ChEBI" id="CHEBI:15361"/>
        <dbReference type="ChEBI" id="CHEBI:15378"/>
        <dbReference type="ChEBI" id="CHEBI:16452"/>
        <dbReference type="ChEBI" id="CHEBI:16526"/>
        <dbReference type="EC" id="4.1.1.112"/>
    </reaction>
</comment>
<feature type="binding site" evidence="9">
    <location>
        <begin position="76"/>
        <end position="79"/>
    </location>
    <ligand>
        <name>substrate</name>
    </ligand>
</feature>
<dbReference type="PANTHER" id="PTHR33254:SF4">
    <property type="entry name" value="4-HYDROXY-4-METHYL-2-OXOGLUTARATE ALDOLASE 3-RELATED"/>
    <property type="match status" value="1"/>
</dbReference>
<sequence length="160" mass="17415">MNIYTADLCDDFIDLLQVATPIGFKDYGAKKNFYGEIVTVKCFEKNPLVKQLLSNDGTGKVLVVDGGGSLNCALLGDNLAAMGIENNWNGVVIFGCIRDSREISTMNIGVKALDTTPRKSIKIPEGEINIKVSFADIDFTPGHYIYCDEDGIVVSETKLV</sequence>
<dbReference type="RefSeq" id="WP_132794470.1">
    <property type="nucleotide sequence ID" value="NZ_SLXM01000004.1"/>
</dbReference>
<evidence type="ECO:0000256" key="4">
    <source>
        <dbReference type="ARBA" id="ARBA00011233"/>
    </source>
</evidence>
<dbReference type="EC" id="4.1.1.112" evidence="10"/>
<comment type="similarity">
    <text evidence="3 10">Belongs to the class II aldolase/RraA-like family.</text>
</comment>
<dbReference type="InterPro" id="IPR005493">
    <property type="entry name" value="RraA/RraA-like"/>
</dbReference>
<evidence type="ECO:0000256" key="8">
    <source>
        <dbReference type="ARBA" id="ARBA00047973"/>
    </source>
</evidence>